<evidence type="ECO:0000256" key="1">
    <source>
        <dbReference type="ARBA" id="ARBA00022723"/>
    </source>
</evidence>
<dbReference type="AlphaFoldDB" id="A0ABD0YYA1"/>
<keyword evidence="3 4" id="KW-0862">Zinc</keyword>
<proteinExistence type="predicted"/>
<protein>
    <recommendedName>
        <fullName evidence="6">C3H1-type domain-containing protein</fullName>
    </recommendedName>
</protein>
<dbReference type="EMBL" id="JBFDAA010000001">
    <property type="protein sequence ID" value="KAL1140676.1"/>
    <property type="molecule type" value="Genomic_DNA"/>
</dbReference>
<feature type="domain" description="C3H1-type" evidence="6">
    <location>
        <begin position="57"/>
        <end position="84"/>
    </location>
</feature>
<dbReference type="Pfam" id="PF18044">
    <property type="entry name" value="zf-CCCH_4"/>
    <property type="match status" value="1"/>
</dbReference>
<evidence type="ECO:0000256" key="4">
    <source>
        <dbReference type="PROSITE-ProRule" id="PRU00723"/>
    </source>
</evidence>
<dbReference type="InterPro" id="IPR000571">
    <property type="entry name" value="Znf_CCCH"/>
</dbReference>
<feature type="compositionally biased region" description="Basic and acidic residues" evidence="5">
    <location>
        <begin position="98"/>
        <end position="108"/>
    </location>
</feature>
<dbReference type="Gene3D" id="4.10.1000.10">
    <property type="entry name" value="Zinc finger, CCCH-type"/>
    <property type="match status" value="1"/>
</dbReference>
<feature type="non-terminal residue" evidence="7">
    <location>
        <position position="1"/>
    </location>
</feature>
<dbReference type="SUPFAM" id="SSF90229">
    <property type="entry name" value="CCCH zinc finger"/>
    <property type="match status" value="1"/>
</dbReference>
<reference evidence="7 8" key="1">
    <citation type="submission" date="2024-07" db="EMBL/GenBank/DDBJ databases">
        <title>Chromosome-level genome assembly of the water stick insect Ranatra chinensis (Heteroptera: Nepidae).</title>
        <authorList>
            <person name="Liu X."/>
        </authorList>
    </citation>
    <scope>NUCLEOTIDE SEQUENCE [LARGE SCALE GENOMIC DNA]</scope>
    <source>
        <strain evidence="7">Cailab_2021Rc</strain>
        <tissue evidence="7">Muscle</tissue>
    </source>
</reference>
<evidence type="ECO:0000313" key="7">
    <source>
        <dbReference type="EMBL" id="KAL1140676.1"/>
    </source>
</evidence>
<dbReference type="Proteomes" id="UP001558652">
    <property type="component" value="Unassembled WGS sequence"/>
</dbReference>
<evidence type="ECO:0000256" key="2">
    <source>
        <dbReference type="ARBA" id="ARBA00022771"/>
    </source>
</evidence>
<feature type="region of interest" description="Disordered" evidence="5">
    <location>
        <begin position="98"/>
        <end position="136"/>
    </location>
</feature>
<gene>
    <name evidence="7" type="ORF">AAG570_000606</name>
</gene>
<feature type="compositionally biased region" description="Polar residues" evidence="5">
    <location>
        <begin position="109"/>
        <end position="119"/>
    </location>
</feature>
<dbReference type="InterPro" id="IPR036855">
    <property type="entry name" value="Znf_CCCH_sf"/>
</dbReference>
<evidence type="ECO:0000256" key="3">
    <source>
        <dbReference type="ARBA" id="ARBA00022833"/>
    </source>
</evidence>
<feature type="zinc finger region" description="C3H1-type" evidence="4">
    <location>
        <begin position="57"/>
        <end position="84"/>
    </location>
</feature>
<keyword evidence="2 4" id="KW-0863">Zinc-finger</keyword>
<comment type="caution">
    <text evidence="7">The sequence shown here is derived from an EMBL/GenBank/DDBJ whole genome shotgun (WGS) entry which is preliminary data.</text>
</comment>
<dbReference type="PROSITE" id="PS50103">
    <property type="entry name" value="ZF_C3H1"/>
    <property type="match status" value="1"/>
</dbReference>
<keyword evidence="8" id="KW-1185">Reference proteome</keyword>
<organism evidence="7 8">
    <name type="scientific">Ranatra chinensis</name>
    <dbReference type="NCBI Taxonomy" id="642074"/>
    <lineage>
        <taxon>Eukaryota</taxon>
        <taxon>Metazoa</taxon>
        <taxon>Ecdysozoa</taxon>
        <taxon>Arthropoda</taxon>
        <taxon>Hexapoda</taxon>
        <taxon>Insecta</taxon>
        <taxon>Pterygota</taxon>
        <taxon>Neoptera</taxon>
        <taxon>Paraneoptera</taxon>
        <taxon>Hemiptera</taxon>
        <taxon>Heteroptera</taxon>
        <taxon>Panheteroptera</taxon>
        <taxon>Nepomorpha</taxon>
        <taxon>Nepidae</taxon>
        <taxon>Ranatrinae</taxon>
        <taxon>Ranatra</taxon>
    </lineage>
</organism>
<keyword evidence="1 4" id="KW-0479">Metal-binding</keyword>
<evidence type="ECO:0000256" key="5">
    <source>
        <dbReference type="SAM" id="MobiDB-lite"/>
    </source>
</evidence>
<name>A0ABD0YYA1_9HEMI</name>
<dbReference type="InterPro" id="IPR041367">
    <property type="entry name" value="Znf-CCCH_4"/>
</dbReference>
<evidence type="ECO:0000259" key="6">
    <source>
        <dbReference type="PROSITE" id="PS50103"/>
    </source>
</evidence>
<evidence type="ECO:0000313" key="8">
    <source>
        <dbReference type="Proteomes" id="UP001558652"/>
    </source>
</evidence>
<accession>A0ABD0YYA1</accession>
<sequence length="152" mass="17166">SSRTSQGKLPPPSFCGSTIAVENSVFINPFVEAENAEKAVLEKHVKMIPIKESITSINGKKICWMYRKGRCRFGHNCKYAHDSDLFSTAISTTAFDEHNESGLKEPSEKNNFCSTTSSEDNMDKKRKKRPGLCQGLKPGKRIMKMYKKQKNE</sequence>
<dbReference type="GO" id="GO:0008270">
    <property type="term" value="F:zinc ion binding"/>
    <property type="evidence" value="ECO:0007669"/>
    <property type="project" value="UniProtKB-KW"/>
</dbReference>